<proteinExistence type="predicted"/>
<name>A0A8H4RDV9_9HELO</name>
<evidence type="ECO:0000256" key="2">
    <source>
        <dbReference type="SAM" id="MobiDB-lite"/>
    </source>
</evidence>
<keyword evidence="5" id="KW-1185">Reference proteome</keyword>
<dbReference type="SUPFAM" id="SSF57701">
    <property type="entry name" value="Zn2/Cys6 DNA-binding domain"/>
    <property type="match status" value="1"/>
</dbReference>
<feature type="region of interest" description="Disordered" evidence="2">
    <location>
        <begin position="238"/>
        <end position="297"/>
    </location>
</feature>
<feature type="compositionally biased region" description="Polar residues" evidence="2">
    <location>
        <begin position="324"/>
        <end position="340"/>
    </location>
</feature>
<feature type="region of interest" description="Disordered" evidence="2">
    <location>
        <begin position="309"/>
        <end position="364"/>
    </location>
</feature>
<accession>A0A8H4RDV9</accession>
<dbReference type="GO" id="GO:0008270">
    <property type="term" value="F:zinc ion binding"/>
    <property type="evidence" value="ECO:0007669"/>
    <property type="project" value="InterPro"/>
</dbReference>
<feature type="domain" description="Zn(2)-C6 fungal-type" evidence="3">
    <location>
        <begin position="407"/>
        <end position="431"/>
    </location>
</feature>
<evidence type="ECO:0000313" key="4">
    <source>
        <dbReference type="EMBL" id="KAF4627496.1"/>
    </source>
</evidence>
<dbReference type="OrthoDB" id="5426982at2759"/>
<dbReference type="Proteomes" id="UP000566819">
    <property type="component" value="Unassembled WGS sequence"/>
</dbReference>
<dbReference type="Pfam" id="PF00172">
    <property type="entry name" value="Zn_clus"/>
    <property type="match status" value="1"/>
</dbReference>
<gene>
    <name evidence="4" type="ORF">G7Y89_g10656</name>
</gene>
<organism evidence="4 5">
    <name type="scientific">Cudoniella acicularis</name>
    <dbReference type="NCBI Taxonomy" id="354080"/>
    <lineage>
        <taxon>Eukaryota</taxon>
        <taxon>Fungi</taxon>
        <taxon>Dikarya</taxon>
        <taxon>Ascomycota</taxon>
        <taxon>Pezizomycotina</taxon>
        <taxon>Leotiomycetes</taxon>
        <taxon>Helotiales</taxon>
        <taxon>Tricladiaceae</taxon>
        <taxon>Cudoniella</taxon>
    </lineage>
</organism>
<evidence type="ECO:0000313" key="5">
    <source>
        <dbReference type="Proteomes" id="UP000566819"/>
    </source>
</evidence>
<dbReference type="PANTHER" id="PTHR35392:SF2">
    <property type="entry name" value="ZN(II)2CYS6 TRANSCRIPTION FACTOR (EUROFUNG)"/>
    <property type="match status" value="1"/>
</dbReference>
<comment type="caution">
    <text evidence="4">The sequence shown here is derived from an EMBL/GenBank/DDBJ whole genome shotgun (WGS) entry which is preliminary data.</text>
</comment>
<dbReference type="EMBL" id="JAAMPI010000959">
    <property type="protein sequence ID" value="KAF4627496.1"/>
    <property type="molecule type" value="Genomic_DNA"/>
</dbReference>
<dbReference type="PANTHER" id="PTHR35392">
    <property type="entry name" value="ZN(II)2CYS6 TRANSCRIPTION FACTOR (EUROFUNG)-RELATED-RELATED"/>
    <property type="match status" value="1"/>
</dbReference>
<keyword evidence="1" id="KW-0539">Nucleus</keyword>
<dbReference type="GO" id="GO:0000981">
    <property type="term" value="F:DNA-binding transcription factor activity, RNA polymerase II-specific"/>
    <property type="evidence" value="ECO:0007669"/>
    <property type="project" value="InterPro"/>
</dbReference>
<dbReference type="InterPro" id="IPR052973">
    <property type="entry name" value="Fungal_sec-metab_reg_TF"/>
</dbReference>
<feature type="compositionally biased region" description="Polar residues" evidence="2">
    <location>
        <begin position="238"/>
        <end position="248"/>
    </location>
</feature>
<feature type="compositionally biased region" description="Basic and acidic residues" evidence="2">
    <location>
        <begin position="275"/>
        <end position="286"/>
    </location>
</feature>
<evidence type="ECO:0000259" key="3">
    <source>
        <dbReference type="Pfam" id="PF00172"/>
    </source>
</evidence>
<dbReference type="InterPro" id="IPR036864">
    <property type="entry name" value="Zn2-C6_fun-type_DNA-bd_sf"/>
</dbReference>
<protein>
    <recommendedName>
        <fullName evidence="3">Zn(2)-C6 fungal-type domain-containing protein</fullName>
    </recommendedName>
</protein>
<sequence length="706" mass="78479">MWLIMSPEEGAPFRKHEAETSMMAAPTSAPTAMQLQLQQEMDGRPTQNLHGRPEDAEWQPYPHTYSHPRPHRHPDYEPHGFPAKTHILELSAPSPGPFGPSYDSGGIATTPFVSQIWLPDTQPTSSWTGYHYAPNGLVNEDANGDGGPPPSLAAWSHDEIGSFWTSMLPSFDQALANAPEPATATRKSLYTPYTDVSQPFRADYMPAQPCYSPACSSASYFVTEEPLLQRQHYPQNRVQSNHPVTSGYVNACPSSSLLSPPPTREIPSKSNPEVKTIHSSEVDHKQPPSSPTPTRTQEVVAHDDISTHTVDASATSEPPCESKWNPNDTLSKPQSRQSAVPVTISKRKRTSPEPAPKKSRSGVTQKNISEFVLVFENAPGALSSVKHRRKLDAPVRKAARDVRKAGACHQCRFRKRTCSTGTPCVTCLKNGNGLHELKYFEHSSTKRIVTFAIDAPIDISAETRCETITIDGIGRISHPLRLSAHIRKLNSLTQKHQDIVMQTEILGRGSTVHSTDTHVLLLEDYQNLGQQIEQWAIEYTSKFVHAAGEKFYSTTMAQILGTAYVRKGLPESPLVAAMLRVASISFVLRAAHGQADYHLISLRLVLSTHMALFRSSNPLLLDVREKHNRDIIGNDEELMNMAMLMRKVVMTFSEKGFPEMKGSIAYRKEYFDMFRRVYKGMLPKLFPTWVIFKGNALQSHDPAPGP</sequence>
<reference evidence="4 5" key="1">
    <citation type="submission" date="2020-03" db="EMBL/GenBank/DDBJ databases">
        <title>Draft Genome Sequence of Cudoniella acicularis.</title>
        <authorList>
            <person name="Buettner E."/>
            <person name="Kellner H."/>
        </authorList>
    </citation>
    <scope>NUCLEOTIDE SEQUENCE [LARGE SCALE GENOMIC DNA]</scope>
    <source>
        <strain evidence="4 5">DSM 108380</strain>
    </source>
</reference>
<dbReference type="InterPro" id="IPR001138">
    <property type="entry name" value="Zn2Cys6_DnaBD"/>
</dbReference>
<dbReference type="AlphaFoldDB" id="A0A8H4RDV9"/>
<evidence type="ECO:0000256" key="1">
    <source>
        <dbReference type="ARBA" id="ARBA00023242"/>
    </source>
</evidence>